<feature type="region of interest" description="Disordered" evidence="1">
    <location>
        <begin position="1"/>
        <end position="32"/>
    </location>
</feature>
<dbReference type="Proteomes" id="UP000479710">
    <property type="component" value="Unassembled WGS sequence"/>
</dbReference>
<protein>
    <submittedName>
        <fullName evidence="2">Uncharacterized protein</fullName>
    </submittedName>
</protein>
<comment type="caution">
    <text evidence="2">The sequence shown here is derived from an EMBL/GenBank/DDBJ whole genome shotgun (WGS) entry which is preliminary data.</text>
</comment>
<proteinExistence type="predicted"/>
<name>A0A6G1CRZ5_9ORYZ</name>
<organism evidence="2 3">
    <name type="scientific">Oryza meyeriana var. granulata</name>
    <dbReference type="NCBI Taxonomy" id="110450"/>
    <lineage>
        <taxon>Eukaryota</taxon>
        <taxon>Viridiplantae</taxon>
        <taxon>Streptophyta</taxon>
        <taxon>Embryophyta</taxon>
        <taxon>Tracheophyta</taxon>
        <taxon>Spermatophyta</taxon>
        <taxon>Magnoliopsida</taxon>
        <taxon>Liliopsida</taxon>
        <taxon>Poales</taxon>
        <taxon>Poaceae</taxon>
        <taxon>BOP clade</taxon>
        <taxon>Oryzoideae</taxon>
        <taxon>Oryzeae</taxon>
        <taxon>Oryzinae</taxon>
        <taxon>Oryza</taxon>
        <taxon>Oryza meyeriana</taxon>
    </lineage>
</organism>
<gene>
    <name evidence="2" type="ORF">E2562_018265</name>
</gene>
<evidence type="ECO:0000313" key="2">
    <source>
        <dbReference type="EMBL" id="KAF0902634.1"/>
    </source>
</evidence>
<keyword evidence="3" id="KW-1185">Reference proteome</keyword>
<reference evidence="2 3" key="1">
    <citation type="submission" date="2019-11" db="EMBL/GenBank/DDBJ databases">
        <title>Whole genome sequence of Oryza granulata.</title>
        <authorList>
            <person name="Li W."/>
        </authorList>
    </citation>
    <scope>NUCLEOTIDE SEQUENCE [LARGE SCALE GENOMIC DNA]</scope>
    <source>
        <strain evidence="3">cv. Menghai</strain>
        <tissue evidence="2">Leaf</tissue>
    </source>
</reference>
<dbReference type="EMBL" id="SPHZ02000008">
    <property type="protein sequence ID" value="KAF0902634.1"/>
    <property type="molecule type" value="Genomic_DNA"/>
</dbReference>
<accession>A0A6G1CRZ5</accession>
<evidence type="ECO:0000256" key="1">
    <source>
        <dbReference type="SAM" id="MobiDB-lite"/>
    </source>
</evidence>
<evidence type="ECO:0000313" key="3">
    <source>
        <dbReference type="Proteomes" id="UP000479710"/>
    </source>
</evidence>
<dbReference type="AlphaFoldDB" id="A0A6G1CRZ5"/>
<sequence length="62" mass="7033">MKDPVDMKTPKLEQGKNKKSREALEAAKKHTDREVANLTKQLTVEYATHNPDLMEVTVPEAK</sequence>